<proteinExistence type="predicted"/>
<evidence type="ECO:0000313" key="4">
    <source>
        <dbReference type="Proteomes" id="UP000186804"/>
    </source>
</evidence>
<comment type="caution">
    <text evidence="3">The sequence shown here is derived from an EMBL/GenBank/DDBJ whole genome shotgun (WGS) entry which is preliminary data.</text>
</comment>
<dbReference type="Proteomes" id="UP000186804">
    <property type="component" value="Unassembled WGS sequence"/>
</dbReference>
<keyword evidence="2" id="KW-0732">Signal</keyword>
<dbReference type="EMBL" id="LRBS01000048">
    <property type="protein sequence ID" value="OII76985.1"/>
    <property type="molecule type" value="Genomic_DNA"/>
</dbReference>
<feature type="signal peptide" evidence="2">
    <location>
        <begin position="1"/>
        <end position="20"/>
    </location>
</feature>
<reference evidence="3 4" key="1">
    <citation type="submission" date="2016-10" db="EMBL/GenBank/DDBJ databases">
        <title>Reductive evolution of mitochondrial metabolism and differential evolution of invasion-related proteins in Cryptosporidium.</title>
        <authorList>
            <person name="Liu S."/>
            <person name="Roellig D.M."/>
            <person name="Guo Y."/>
            <person name="Li N."/>
            <person name="Frace M.A."/>
            <person name="Tang K."/>
            <person name="Zhang L."/>
            <person name="Feng Y."/>
            <person name="Xiao L."/>
        </authorList>
    </citation>
    <scope>NUCLEOTIDE SEQUENCE [LARGE SCALE GENOMIC DNA]</scope>
    <source>
        <strain evidence="3">30847</strain>
    </source>
</reference>
<keyword evidence="4" id="KW-1185">Reference proteome</keyword>
<dbReference type="GeneID" id="92366512"/>
<feature type="transmembrane region" description="Helical" evidence="1">
    <location>
        <begin position="421"/>
        <end position="442"/>
    </location>
</feature>
<evidence type="ECO:0000256" key="2">
    <source>
        <dbReference type="SAM" id="SignalP"/>
    </source>
</evidence>
<dbReference type="OrthoDB" id="340320at2759"/>
<protein>
    <submittedName>
        <fullName evidence="3">Uncharacterized protein</fullName>
    </submittedName>
</protein>
<keyword evidence="1" id="KW-0472">Membrane</keyword>
<evidence type="ECO:0000256" key="1">
    <source>
        <dbReference type="SAM" id="Phobius"/>
    </source>
</evidence>
<dbReference type="RefSeq" id="XP_067068831.1">
    <property type="nucleotide sequence ID" value="XM_067212558.1"/>
</dbReference>
<feature type="transmembrane region" description="Helical" evidence="1">
    <location>
        <begin position="30"/>
        <end position="50"/>
    </location>
</feature>
<evidence type="ECO:0000313" key="3">
    <source>
        <dbReference type="EMBL" id="OII76985.1"/>
    </source>
</evidence>
<sequence>MQILSLHLLALLFFINCTYGFYSAVASPTISTSLTLYTTASGTASVIYMLSQSRRGDLSRLLASIYLPVIKDQSGEYIFSISTKGWEGNTIMLSSSLLYYYSISNTYRINLSDIPKKEDTLPTFPWGKVDIKQDPLISIAQIEKYIISLNGTHLIIPLRNIDLWEMYPLAVLRKFVQYQKKKSIIGNIAEKKDIPKKNLQDTESNITNLSNVLSDNLISQLGDSNDSPYNLNKVEMEPIKMSSCISDFKVRRSFCFGKYTYVCKSRRNRKVTYISVPWVSGIRKSTEELKVIYNFVKNMQTDSLNEKLSNININQNITALSLALILYLRERQYDNHYIELINYKTNLFSRVMRKFVNGVLYISDLFSLAHRKNKTKLAPWKRIPEIQWKTTPATTFELLVFTTHLEVLREVKYNSMEWNQFDYIIATILNFLVISLGVPTLYGQYINKVSRTNLLFEKGALNLETFHNAHKRNSD</sequence>
<gene>
    <name evidence="3" type="ORF">cand_023280</name>
</gene>
<accession>A0A1J4MRW4</accession>
<feature type="chain" id="PRO_5013085658" evidence="2">
    <location>
        <begin position="21"/>
        <end position="475"/>
    </location>
</feature>
<organism evidence="3 4">
    <name type="scientific">Cryptosporidium andersoni</name>
    <dbReference type="NCBI Taxonomy" id="117008"/>
    <lineage>
        <taxon>Eukaryota</taxon>
        <taxon>Sar</taxon>
        <taxon>Alveolata</taxon>
        <taxon>Apicomplexa</taxon>
        <taxon>Conoidasida</taxon>
        <taxon>Coccidia</taxon>
        <taxon>Eucoccidiorida</taxon>
        <taxon>Eimeriorina</taxon>
        <taxon>Cryptosporidiidae</taxon>
        <taxon>Cryptosporidium</taxon>
    </lineage>
</organism>
<dbReference type="AlphaFoldDB" id="A0A1J4MRW4"/>
<keyword evidence="1" id="KW-0812">Transmembrane</keyword>
<keyword evidence="1" id="KW-1133">Transmembrane helix</keyword>
<name>A0A1J4MRW4_9CRYT</name>
<dbReference type="VEuPathDB" id="CryptoDB:cand_023280"/>